<dbReference type="RefSeq" id="WP_241915082.1">
    <property type="nucleotide sequence ID" value="NZ_CP093326.1"/>
</dbReference>
<accession>A0ABY3WAI9</accession>
<evidence type="ECO:0000259" key="1">
    <source>
        <dbReference type="Pfam" id="PF25056"/>
    </source>
</evidence>
<protein>
    <recommendedName>
        <fullName evidence="1">DUF7793 domain-containing protein</fullName>
    </recommendedName>
</protein>
<dbReference type="Proteomes" id="UP000829069">
    <property type="component" value="Chromosome"/>
</dbReference>
<dbReference type="EMBL" id="CP093326">
    <property type="protein sequence ID" value="UNK47320.1"/>
    <property type="molecule type" value="Genomic_DNA"/>
</dbReference>
<name>A0ABY3WAI9_9MICC</name>
<gene>
    <name evidence="2" type="ORF">MNQ99_08285</name>
</gene>
<dbReference type="Pfam" id="PF25056">
    <property type="entry name" value="DUF7793"/>
    <property type="match status" value="1"/>
</dbReference>
<dbReference type="Gene3D" id="3.40.1680.10">
    <property type="entry name" value="yp_829618.1 domain like"/>
    <property type="match status" value="1"/>
</dbReference>
<proteinExistence type="predicted"/>
<organism evidence="2 3">
    <name type="scientific">Arthrobacter sulfonylureivorans</name>
    <dbReference type="NCBI Taxonomy" id="2486855"/>
    <lineage>
        <taxon>Bacteria</taxon>
        <taxon>Bacillati</taxon>
        <taxon>Actinomycetota</taxon>
        <taxon>Actinomycetes</taxon>
        <taxon>Micrococcales</taxon>
        <taxon>Micrococcaceae</taxon>
        <taxon>Arthrobacter</taxon>
    </lineage>
</organism>
<evidence type="ECO:0000313" key="3">
    <source>
        <dbReference type="Proteomes" id="UP000829069"/>
    </source>
</evidence>
<sequence length="135" mass="14927">MLEEVHSTYDVQLDDDGLLVLTLHRGLSVGAELAQQVVDRLFDLVGERQVVVLLRMAGVRWATPEVRSIAHTFTPSLAVAVLGNGPVDRVLGNFFLRIFADDGCSRYFDDETEARTWLAAHAQHLPTLEIDASVV</sequence>
<dbReference type="InterPro" id="IPR056695">
    <property type="entry name" value="DUF7793"/>
</dbReference>
<evidence type="ECO:0000313" key="2">
    <source>
        <dbReference type="EMBL" id="UNK47320.1"/>
    </source>
</evidence>
<keyword evidence="3" id="KW-1185">Reference proteome</keyword>
<reference evidence="2 3" key="1">
    <citation type="submission" date="2022-03" db="EMBL/GenBank/DDBJ databases">
        <title>Isotopic signatures of nitrous oxide derived from detoxification processes.</title>
        <authorList>
            <person name="Behrendt U."/>
            <person name="Buchen C."/>
            <person name="Well R."/>
            <person name="Ulrich A."/>
            <person name="Rohe L."/>
            <person name="Kolb S."/>
            <person name="Schloter M."/>
            <person name="Horn M.A."/>
            <person name="Augustin J."/>
        </authorList>
    </citation>
    <scope>NUCLEOTIDE SEQUENCE [LARGE SCALE GENOMIC DNA]</scope>
    <source>
        <strain evidence="2 3">S4-C24</strain>
    </source>
</reference>
<feature type="domain" description="DUF7793" evidence="1">
    <location>
        <begin position="15"/>
        <end position="120"/>
    </location>
</feature>
<dbReference type="Gene3D" id="3.40.970.30">
    <property type="entry name" value="yp_829618.1 like domains"/>
    <property type="match status" value="1"/>
</dbReference>